<feature type="domain" description="FAS1" evidence="8">
    <location>
        <begin position="230"/>
        <end position="378"/>
    </location>
</feature>
<keyword evidence="5" id="KW-0472">Membrane</keyword>
<keyword evidence="6" id="KW-0449">Lipoprotein</keyword>
<name>A0A176WSI2_MARPO</name>
<evidence type="ECO:0000256" key="5">
    <source>
        <dbReference type="ARBA" id="ARBA00023136"/>
    </source>
</evidence>
<dbReference type="EMBL" id="LVLJ01000062">
    <property type="protein sequence ID" value="OAE35794.1"/>
    <property type="molecule type" value="Genomic_DNA"/>
</dbReference>
<dbReference type="AlphaFoldDB" id="A0A176WSI2"/>
<evidence type="ECO:0000256" key="2">
    <source>
        <dbReference type="ARBA" id="ARBA00022475"/>
    </source>
</evidence>
<evidence type="ECO:0000313" key="10">
    <source>
        <dbReference type="Proteomes" id="UP000077202"/>
    </source>
</evidence>
<evidence type="ECO:0000256" key="1">
    <source>
        <dbReference type="ARBA" id="ARBA00004609"/>
    </source>
</evidence>
<sequence>MATGRVLSRVEILPTPAYRRDSRIELDQKETRVGIVEYLEVHMGRQKTVVPSLVGSLLLNFTVLTWAATFNITSIFDEFPDFSIFNQLLTDTRVAGEINRRQGVTVLAPSNEAMTDFRSANPALEGDRVANLLRYHVLLDFLTIQNLQRLDIANYTRVGTLFRTTGPANADDASVNLYNTPSNIFIGSSAVDSSQNSTVISTVFLQPSDVSVIMIDRTLQPVGFETPRGAANITGTLQDLGGYSIFVSLLTQTGVDVVFGGRQSGEGITIFVPTDEAFNKLPGQWFEAFELKEQKLLLEYHALTRYNSLDALWRYRDKQVPTVSSTVQEGPDAFNLLVTANKGLVTIHSSTPDKPVATLQSTLFDASPLVLYSIDEVLLPVELFGDVMAVPLTPPAPPPAPACAAAPAPAPSPAPPPPVKPKPKRPVPPAPPSPPIASSAGADSPLGSLPLALLLTAVLRFSLRL</sequence>
<keyword evidence="10" id="KW-1185">Reference proteome</keyword>
<organism evidence="9 10">
    <name type="scientific">Marchantia polymorpha subsp. ruderalis</name>
    <dbReference type="NCBI Taxonomy" id="1480154"/>
    <lineage>
        <taxon>Eukaryota</taxon>
        <taxon>Viridiplantae</taxon>
        <taxon>Streptophyta</taxon>
        <taxon>Embryophyta</taxon>
        <taxon>Marchantiophyta</taxon>
        <taxon>Marchantiopsida</taxon>
        <taxon>Marchantiidae</taxon>
        <taxon>Marchantiales</taxon>
        <taxon>Marchantiaceae</taxon>
        <taxon>Marchantia</taxon>
    </lineage>
</organism>
<dbReference type="GO" id="GO:0098552">
    <property type="term" value="C:side of membrane"/>
    <property type="evidence" value="ECO:0007669"/>
    <property type="project" value="UniProtKB-KW"/>
</dbReference>
<keyword evidence="4" id="KW-0732">Signal</keyword>
<gene>
    <name evidence="9" type="ORF">AXG93_2138s1010</name>
</gene>
<comment type="subcellular location">
    <subcellularLocation>
        <location evidence="1">Cell membrane</location>
        <topology evidence="1">Lipid-anchor</topology>
        <topology evidence="1">GPI-anchor</topology>
    </subcellularLocation>
</comment>
<feature type="compositionally biased region" description="Pro residues" evidence="7">
    <location>
        <begin position="408"/>
        <end position="435"/>
    </location>
</feature>
<evidence type="ECO:0000256" key="3">
    <source>
        <dbReference type="ARBA" id="ARBA00022622"/>
    </source>
</evidence>
<dbReference type="Pfam" id="PF02469">
    <property type="entry name" value="Fasciclin"/>
    <property type="match status" value="2"/>
</dbReference>
<dbReference type="InterPro" id="IPR033254">
    <property type="entry name" value="Plant_FLA"/>
</dbReference>
<evidence type="ECO:0000256" key="7">
    <source>
        <dbReference type="SAM" id="MobiDB-lite"/>
    </source>
</evidence>
<dbReference type="PROSITE" id="PS50213">
    <property type="entry name" value="FAS1"/>
    <property type="match status" value="2"/>
</dbReference>
<feature type="domain" description="FAS1" evidence="8">
    <location>
        <begin position="69"/>
        <end position="219"/>
    </location>
</feature>
<evidence type="ECO:0000256" key="6">
    <source>
        <dbReference type="ARBA" id="ARBA00023288"/>
    </source>
</evidence>
<accession>A0A176WSI2</accession>
<keyword evidence="3" id="KW-0325">Glycoprotein</keyword>
<dbReference type="PANTHER" id="PTHR32382:SF0">
    <property type="entry name" value="FASCICLIN-LIKE ARABINOGALACTAN PROTEIN 4"/>
    <property type="match status" value="1"/>
</dbReference>
<dbReference type="InterPro" id="IPR036378">
    <property type="entry name" value="FAS1_dom_sf"/>
</dbReference>
<keyword evidence="3" id="KW-0336">GPI-anchor</keyword>
<feature type="region of interest" description="Disordered" evidence="7">
    <location>
        <begin position="398"/>
        <end position="441"/>
    </location>
</feature>
<dbReference type="SMART" id="SM00554">
    <property type="entry name" value="FAS1"/>
    <property type="match status" value="2"/>
</dbReference>
<evidence type="ECO:0000256" key="4">
    <source>
        <dbReference type="ARBA" id="ARBA00022729"/>
    </source>
</evidence>
<reference evidence="9" key="1">
    <citation type="submission" date="2016-03" db="EMBL/GenBank/DDBJ databases">
        <title>Mechanisms controlling the formation of the plant cell surface in tip-growing cells are functionally conserved among land plants.</title>
        <authorList>
            <person name="Honkanen S."/>
            <person name="Jones V.A."/>
            <person name="Morieri G."/>
            <person name="Champion C."/>
            <person name="Hetherington A.J."/>
            <person name="Kelly S."/>
            <person name="Saint-Marcoux D."/>
            <person name="Proust H."/>
            <person name="Prescott H."/>
            <person name="Dolan L."/>
        </authorList>
    </citation>
    <scope>NUCLEOTIDE SEQUENCE [LARGE SCALE GENOMIC DNA]</scope>
    <source>
        <tissue evidence="9">Whole gametophyte</tissue>
    </source>
</reference>
<evidence type="ECO:0000259" key="8">
    <source>
        <dbReference type="PROSITE" id="PS50213"/>
    </source>
</evidence>
<dbReference type="Proteomes" id="UP000077202">
    <property type="component" value="Unassembled WGS sequence"/>
</dbReference>
<dbReference type="GO" id="GO:0005886">
    <property type="term" value="C:plasma membrane"/>
    <property type="evidence" value="ECO:0007669"/>
    <property type="project" value="UniProtKB-SubCell"/>
</dbReference>
<dbReference type="SUPFAM" id="SSF82153">
    <property type="entry name" value="FAS1 domain"/>
    <property type="match status" value="2"/>
</dbReference>
<evidence type="ECO:0000313" key="9">
    <source>
        <dbReference type="EMBL" id="OAE35794.1"/>
    </source>
</evidence>
<dbReference type="InterPro" id="IPR000782">
    <property type="entry name" value="FAS1_domain"/>
</dbReference>
<dbReference type="PANTHER" id="PTHR32382">
    <property type="entry name" value="FASCICLIN-LIKE ARABINOGALACTAN PROTEIN"/>
    <property type="match status" value="1"/>
</dbReference>
<proteinExistence type="predicted"/>
<comment type="caution">
    <text evidence="9">The sequence shown here is derived from an EMBL/GenBank/DDBJ whole genome shotgun (WGS) entry which is preliminary data.</text>
</comment>
<protein>
    <recommendedName>
        <fullName evidence="8">FAS1 domain-containing protein</fullName>
    </recommendedName>
</protein>
<keyword evidence="2" id="KW-1003">Cell membrane</keyword>
<dbReference type="Gene3D" id="2.30.180.10">
    <property type="entry name" value="FAS1 domain"/>
    <property type="match status" value="2"/>
</dbReference>